<evidence type="ECO:0000256" key="2">
    <source>
        <dbReference type="ARBA" id="ARBA00017795"/>
    </source>
</evidence>
<evidence type="ECO:0000259" key="7">
    <source>
        <dbReference type="SMART" id="SM00322"/>
    </source>
</evidence>
<feature type="domain" description="K Homology" evidence="7">
    <location>
        <begin position="113"/>
        <end position="194"/>
    </location>
</feature>
<comment type="function">
    <text evidence="4">RNA-binding protein involved in pre-mRNA splicing. Interacts with the PRP19C/Prp19 complex/NTC/Nineteen complex which is part of the spliceosome. Involved in regulating splice site selection. Binds preferentially RNA with A/C rich sequences and poly-C stretches.</text>
</comment>
<dbReference type="InterPro" id="IPR055256">
    <property type="entry name" value="KH_1_KHDC4/BBP-like"/>
</dbReference>
<sequence>MMRSAEVEINDAPLPARNVLTRGLTQDELHRETGAAISTRGRFMTPEEKARNHTDRPLYLHVQASEPYALDLAVKKIHEIIGRYARSSHGDPSSKSSYDSLQQSLVMGKILQAKVFVGIDVARAESLQFDVRGKILGTGGSNIQYIASETGATVKLTGNGCGEEASNEALHLLIEHAALEKLEQAKDLALNLVETVGKEFVEHEKTISSCPPPPHLSTASSTVTLINHLVPPNAHLPLTSSAPGLEVLAGGGSQSQVVNAYLHIPLMHPIQQGDASGALTSSPLLIQPAASTQTAVSGTTAPAIFTPVSSINPSLMWNPVSIHHLLPAMQGLNQQASTVSVPVAVPGGPVQEVMQVPQPFSMPGVTIQAYSPAVSSAPPVSTSAMTIYQPPLLATGLNPPHKEHSPRGKAGENKWSPPGGKRTGEKLEKGRTDGKKPRGSLSALSVYTSDEEESRNSPGPKKSRSFPQDPSQSWISGLPDLTIPPPPPPPPPPPTGHVSPLGIGNGLMPTPVFPHAQQQQQPLLPCPPPLMDQPPFLPRPLLPNHPQEPQILGYQPQQQEPSMVQQVIFPHQLTALPQQVILPPHSTMGPPQQPFSVAQMTGSMPQHHFTQAPTQGQQQAQLLPQSAVLTVPPPHLQQAASGGRNQLFQPVLSYVLPRPPETCML</sequence>
<organism evidence="8">
    <name type="scientific">Darwinula stevensoni</name>
    <dbReference type="NCBI Taxonomy" id="69355"/>
    <lineage>
        <taxon>Eukaryota</taxon>
        <taxon>Metazoa</taxon>
        <taxon>Ecdysozoa</taxon>
        <taxon>Arthropoda</taxon>
        <taxon>Crustacea</taxon>
        <taxon>Oligostraca</taxon>
        <taxon>Ostracoda</taxon>
        <taxon>Podocopa</taxon>
        <taxon>Podocopida</taxon>
        <taxon>Darwinulocopina</taxon>
        <taxon>Darwinuloidea</taxon>
        <taxon>Darwinulidae</taxon>
        <taxon>Darwinula</taxon>
    </lineage>
</organism>
<dbReference type="InterPro" id="IPR047889">
    <property type="entry name" value="KHDC4_KH-I_second"/>
</dbReference>
<dbReference type="Pfam" id="PF22675">
    <property type="entry name" value="KH-I_KHDC4-BBP"/>
    <property type="match status" value="1"/>
</dbReference>
<dbReference type="EMBL" id="CAJPEV010002492">
    <property type="protein sequence ID" value="CAG0897089.1"/>
    <property type="molecule type" value="Genomic_DNA"/>
</dbReference>
<comment type="similarity">
    <text evidence="1">Belongs to the KHDC4 family.</text>
</comment>
<dbReference type="GO" id="GO:0005634">
    <property type="term" value="C:nucleus"/>
    <property type="evidence" value="ECO:0007669"/>
    <property type="project" value="InterPro"/>
</dbReference>
<keyword evidence="5" id="KW-0694">RNA-binding</keyword>
<dbReference type="InterPro" id="IPR036612">
    <property type="entry name" value="KH_dom_type_1_sf"/>
</dbReference>
<evidence type="ECO:0000256" key="5">
    <source>
        <dbReference type="PROSITE-ProRule" id="PRU00117"/>
    </source>
</evidence>
<evidence type="ECO:0000256" key="4">
    <source>
        <dbReference type="ARBA" id="ARBA00045732"/>
    </source>
</evidence>
<dbReference type="GO" id="GO:0003723">
    <property type="term" value="F:RNA binding"/>
    <property type="evidence" value="ECO:0007669"/>
    <property type="project" value="UniProtKB-UniRule"/>
</dbReference>
<feature type="compositionally biased region" description="Basic and acidic residues" evidence="6">
    <location>
        <begin position="422"/>
        <end position="436"/>
    </location>
</feature>
<feature type="compositionally biased region" description="Polar residues" evidence="6">
    <location>
        <begin position="465"/>
        <end position="475"/>
    </location>
</feature>
<dbReference type="CDD" id="cd22386">
    <property type="entry name" value="KH-I_KHDC4_rpt2"/>
    <property type="match status" value="1"/>
</dbReference>
<dbReference type="InterPro" id="IPR031121">
    <property type="entry name" value="RIK/BLOM7"/>
</dbReference>
<evidence type="ECO:0000256" key="6">
    <source>
        <dbReference type="SAM" id="MobiDB-lite"/>
    </source>
</evidence>
<dbReference type="PANTHER" id="PTHR15744:SF0">
    <property type="entry name" value="KH HOMOLOGY DOMAIN-CONTAINING PROTEIN 4"/>
    <property type="match status" value="1"/>
</dbReference>
<dbReference type="InterPro" id="IPR004087">
    <property type="entry name" value="KH_dom"/>
</dbReference>
<dbReference type="Proteomes" id="UP000677054">
    <property type="component" value="Unassembled WGS sequence"/>
</dbReference>
<evidence type="ECO:0000313" key="9">
    <source>
        <dbReference type="Proteomes" id="UP000677054"/>
    </source>
</evidence>
<feature type="region of interest" description="Disordered" evidence="6">
    <location>
        <begin position="392"/>
        <end position="513"/>
    </location>
</feature>
<evidence type="ECO:0000256" key="3">
    <source>
        <dbReference type="ARBA" id="ARBA00030267"/>
    </source>
</evidence>
<dbReference type="InterPro" id="IPR056149">
    <property type="entry name" value="PRP5/DDX46/KHDC4_KH"/>
</dbReference>
<feature type="compositionally biased region" description="Pro residues" evidence="6">
    <location>
        <begin position="482"/>
        <end position="495"/>
    </location>
</feature>
<reference evidence="8" key="1">
    <citation type="submission" date="2020-11" db="EMBL/GenBank/DDBJ databases">
        <authorList>
            <person name="Tran Van P."/>
        </authorList>
    </citation>
    <scope>NUCLEOTIDE SEQUENCE</scope>
</reference>
<gene>
    <name evidence="8" type="ORF">DSTB1V02_LOCUS9582</name>
</gene>
<proteinExistence type="inferred from homology"/>
<feature type="compositionally biased region" description="Basic and acidic residues" evidence="6">
    <location>
        <begin position="400"/>
        <end position="412"/>
    </location>
</feature>
<dbReference type="SUPFAM" id="SSF54791">
    <property type="entry name" value="Eukaryotic type KH-domain (KH-domain type I)"/>
    <property type="match status" value="2"/>
</dbReference>
<protein>
    <recommendedName>
        <fullName evidence="2">KH homology domain-containing protein 4</fullName>
    </recommendedName>
    <alternativeName>
        <fullName evidence="3">Brings lots of money 7</fullName>
    </alternativeName>
</protein>
<evidence type="ECO:0000313" key="8">
    <source>
        <dbReference type="EMBL" id="CAD7249795.1"/>
    </source>
</evidence>
<accession>A0A7R9A959</accession>
<dbReference type="SMART" id="SM00322">
    <property type="entry name" value="KH"/>
    <property type="match status" value="1"/>
</dbReference>
<dbReference type="InterPro" id="IPR047890">
    <property type="entry name" value="KHDC4_KH-I_first"/>
</dbReference>
<dbReference type="OrthoDB" id="397265at2759"/>
<dbReference type="PANTHER" id="PTHR15744">
    <property type="entry name" value="BLOM7"/>
    <property type="match status" value="1"/>
</dbReference>
<keyword evidence="9" id="KW-1185">Reference proteome</keyword>
<dbReference type="EMBL" id="LR902009">
    <property type="protein sequence ID" value="CAD7249795.1"/>
    <property type="molecule type" value="Genomic_DNA"/>
</dbReference>
<dbReference type="Gene3D" id="3.30.1370.10">
    <property type="entry name" value="K Homology domain, type 1"/>
    <property type="match status" value="2"/>
</dbReference>
<name>A0A7R9A959_9CRUS</name>
<dbReference type="PROSITE" id="PS50084">
    <property type="entry name" value="KH_TYPE_1"/>
    <property type="match status" value="1"/>
</dbReference>
<evidence type="ECO:0000256" key="1">
    <source>
        <dbReference type="ARBA" id="ARBA00006093"/>
    </source>
</evidence>
<dbReference type="CDD" id="cd22385">
    <property type="entry name" value="KH-I_KHDC4_rpt1"/>
    <property type="match status" value="1"/>
</dbReference>
<dbReference type="AlphaFoldDB" id="A0A7R9A959"/>
<dbReference type="Pfam" id="PF23469">
    <property type="entry name" value="KH_12"/>
    <property type="match status" value="1"/>
</dbReference>